<evidence type="ECO:0008006" key="3">
    <source>
        <dbReference type="Google" id="ProtNLM"/>
    </source>
</evidence>
<sequence>MQVTTGKPLVDAVRAGFVLKGTSFNRYCLDTGVDPSYARRVLMGITNGSNGLELVAKLIEASNAQPATDKDCEDERQVA</sequence>
<dbReference type="OrthoDB" id="6198978at2"/>
<dbReference type="Proteomes" id="UP000197019">
    <property type="component" value="Chromosome"/>
</dbReference>
<evidence type="ECO:0000313" key="2">
    <source>
        <dbReference type="Proteomes" id="UP000197019"/>
    </source>
</evidence>
<dbReference type="KEGG" id="mpsy:CEK71_13620"/>
<dbReference type="RefSeq" id="WP_088619899.1">
    <property type="nucleotide sequence ID" value="NZ_CP022129.1"/>
</dbReference>
<gene>
    <name evidence="1" type="ORF">CEK71_13620</name>
</gene>
<reference evidence="1 2" key="1">
    <citation type="submission" date="2017-06" db="EMBL/GenBank/DDBJ databases">
        <title>Genome Sequencing of the methanotroph Methylovulum psychrotolerants str. HV10-M2 isolated from a high-altitude environment.</title>
        <authorList>
            <person name="Mateos-Rivera A."/>
        </authorList>
    </citation>
    <scope>NUCLEOTIDE SEQUENCE [LARGE SCALE GENOMIC DNA]</scope>
    <source>
        <strain evidence="1 2">HV10_M2</strain>
    </source>
</reference>
<proteinExistence type="predicted"/>
<dbReference type="EMBL" id="CP022129">
    <property type="protein sequence ID" value="ASF47027.1"/>
    <property type="molecule type" value="Genomic_DNA"/>
</dbReference>
<protein>
    <recommendedName>
        <fullName evidence="3">DNA-binding protein</fullName>
    </recommendedName>
</protein>
<keyword evidence="2" id="KW-1185">Reference proteome</keyword>
<name>A0A1Z4C0G4_9GAMM</name>
<organism evidence="1 2">
    <name type="scientific">Methylovulum psychrotolerans</name>
    <dbReference type="NCBI Taxonomy" id="1704499"/>
    <lineage>
        <taxon>Bacteria</taxon>
        <taxon>Pseudomonadati</taxon>
        <taxon>Pseudomonadota</taxon>
        <taxon>Gammaproteobacteria</taxon>
        <taxon>Methylococcales</taxon>
        <taxon>Methylococcaceae</taxon>
        <taxon>Methylovulum</taxon>
    </lineage>
</organism>
<evidence type="ECO:0000313" key="1">
    <source>
        <dbReference type="EMBL" id="ASF47027.1"/>
    </source>
</evidence>
<accession>A0A1Z4C0G4</accession>
<dbReference type="AlphaFoldDB" id="A0A1Z4C0G4"/>